<gene>
    <name evidence="4" type="ORF">AOX59_14000</name>
</gene>
<evidence type="ECO:0000259" key="3">
    <source>
        <dbReference type="SMART" id="SM00563"/>
    </source>
</evidence>
<dbReference type="SMART" id="SM00563">
    <property type="entry name" value="PlsC"/>
    <property type="match status" value="1"/>
</dbReference>
<dbReference type="Proteomes" id="UP000050331">
    <property type="component" value="Chromosome"/>
</dbReference>
<dbReference type="GO" id="GO:0003841">
    <property type="term" value="F:1-acylglycerol-3-phosphate O-acyltransferase activity"/>
    <property type="evidence" value="ECO:0007669"/>
    <property type="project" value="TreeGrafter"/>
</dbReference>
<feature type="domain" description="Phospholipid/glycerol acyltransferase" evidence="3">
    <location>
        <begin position="43"/>
        <end position="155"/>
    </location>
</feature>
<accession>A0A0U4E8H2</accession>
<dbReference type="EMBL" id="CP013862">
    <property type="protein sequence ID" value="ALX49580.1"/>
    <property type="molecule type" value="Genomic_DNA"/>
</dbReference>
<organism evidence="4 5">
    <name type="scientific">Lentibacillus amyloliquefaciens</name>
    <dbReference type="NCBI Taxonomy" id="1472767"/>
    <lineage>
        <taxon>Bacteria</taxon>
        <taxon>Bacillati</taxon>
        <taxon>Bacillota</taxon>
        <taxon>Bacilli</taxon>
        <taxon>Bacillales</taxon>
        <taxon>Bacillaceae</taxon>
        <taxon>Lentibacillus</taxon>
    </lineage>
</organism>
<keyword evidence="1" id="KW-0808">Transferase</keyword>
<dbReference type="KEGG" id="lao:AOX59_14000"/>
<protein>
    <recommendedName>
        <fullName evidence="3">Phospholipid/glycerol acyltransferase domain-containing protein</fullName>
    </recommendedName>
</protein>
<name>A0A0U4E8H2_9BACI</name>
<dbReference type="InterPro" id="IPR002123">
    <property type="entry name" value="Plipid/glycerol_acylTrfase"/>
</dbReference>
<dbReference type="RefSeq" id="WP_068446493.1">
    <property type="nucleotide sequence ID" value="NZ_CP013862.1"/>
</dbReference>
<proteinExistence type="predicted"/>
<evidence type="ECO:0000256" key="1">
    <source>
        <dbReference type="ARBA" id="ARBA00022679"/>
    </source>
</evidence>
<keyword evidence="2" id="KW-0012">Acyltransferase</keyword>
<dbReference type="STRING" id="1472767.AOX59_14000"/>
<sequence>MSIERKPGKTVERLLRTPIKAFIEHRSDIVIERNDTKDMEGPYIILSNHVNNWDPLLLNCYVDEPISFIAADPLFRNPFLKRILNYVGAIPKQKFKNDTRTIRLILKAKKHNRVIGIFPEGNRNWDGKTDPLIYSTSKLVKLLDIPVVIATIRGGHLSHPRWGDGHRKGTIAISFEKVWDAGAFHQNSPEEVHERLTEALYHDEMAWQSEHMVPYKRKSPAHYLERLLFICPHCHVPGSLHSYDDLFECQHCGYTVHYTDFGTFEPIGEEIYYSTPRDWNKWQLDFLKSAMTDPEWQALGRKVMQDHVKLYVSNDEAPFKLVSAGNLWWVSKQVKFQSDMGNDYEFPINEMVGLNIQFHHKLDFYHNHKLFRIVFYLPRTSAYKWLKVIQTRQALDAGKVDIT</sequence>
<reference evidence="4 5" key="1">
    <citation type="submission" date="2016-01" db="EMBL/GenBank/DDBJ databases">
        <title>Complete genome sequence of strain Lentibacillus amyloliquefaciens LAM0015T isolated from saline sediment.</title>
        <authorList>
            <person name="Wang J.-L."/>
            <person name="He M.-X."/>
        </authorList>
    </citation>
    <scope>NUCLEOTIDE SEQUENCE [LARGE SCALE GENOMIC DNA]</scope>
    <source>
        <strain evidence="4 5">LAM0015</strain>
    </source>
</reference>
<dbReference type="CDD" id="cd07989">
    <property type="entry name" value="LPLAT_AGPAT-like"/>
    <property type="match status" value="1"/>
</dbReference>
<dbReference type="SUPFAM" id="SSF69593">
    <property type="entry name" value="Glycerol-3-phosphate (1)-acyltransferase"/>
    <property type="match status" value="1"/>
</dbReference>
<dbReference type="PANTHER" id="PTHR10434">
    <property type="entry name" value="1-ACYL-SN-GLYCEROL-3-PHOSPHATE ACYLTRANSFERASE"/>
    <property type="match status" value="1"/>
</dbReference>
<dbReference type="AlphaFoldDB" id="A0A0U4E8H2"/>
<evidence type="ECO:0000313" key="4">
    <source>
        <dbReference type="EMBL" id="ALX49580.1"/>
    </source>
</evidence>
<keyword evidence="5" id="KW-1185">Reference proteome</keyword>
<evidence type="ECO:0000256" key="2">
    <source>
        <dbReference type="ARBA" id="ARBA00023315"/>
    </source>
</evidence>
<evidence type="ECO:0000313" key="5">
    <source>
        <dbReference type="Proteomes" id="UP000050331"/>
    </source>
</evidence>
<dbReference type="Pfam" id="PF01553">
    <property type="entry name" value="Acyltransferase"/>
    <property type="match status" value="1"/>
</dbReference>
<dbReference type="GO" id="GO:0006654">
    <property type="term" value="P:phosphatidic acid biosynthetic process"/>
    <property type="evidence" value="ECO:0007669"/>
    <property type="project" value="TreeGrafter"/>
</dbReference>
<dbReference type="PANTHER" id="PTHR10434:SF11">
    <property type="entry name" value="1-ACYL-SN-GLYCEROL-3-PHOSPHATE ACYLTRANSFERASE"/>
    <property type="match status" value="1"/>
</dbReference>